<dbReference type="InterPro" id="IPR036322">
    <property type="entry name" value="WD40_repeat_dom_sf"/>
</dbReference>
<dbReference type="InterPro" id="IPR006594">
    <property type="entry name" value="LisH"/>
</dbReference>
<dbReference type="GeneID" id="39875374"/>
<reference evidence="4 5" key="1">
    <citation type="journal article" date="2017" name="BMC Genomics">
        <title>Whole-genome assembly of Babesia ovata and comparative genomics between closely related pathogens.</title>
        <authorList>
            <person name="Yamagishi J."/>
            <person name="Asada M."/>
            <person name="Hakimi H."/>
            <person name="Tanaka T.Q."/>
            <person name="Sugimoto C."/>
            <person name="Kawazu S."/>
        </authorList>
    </citation>
    <scope>NUCLEOTIDE SEQUENCE [LARGE SCALE GENOMIC DNA]</scope>
    <source>
        <strain evidence="4 5">Miyake</strain>
    </source>
</reference>
<dbReference type="Pfam" id="PF00400">
    <property type="entry name" value="WD40"/>
    <property type="match status" value="4"/>
</dbReference>
<dbReference type="PROSITE" id="PS50082">
    <property type="entry name" value="WD_REPEATS_2"/>
    <property type="match status" value="3"/>
</dbReference>
<dbReference type="Pfam" id="PF23627">
    <property type="entry name" value="LisH_WDR26"/>
    <property type="match status" value="1"/>
</dbReference>
<dbReference type="Gene3D" id="2.130.10.10">
    <property type="entry name" value="YVTN repeat-like/Quinoprotein amine dehydrogenase"/>
    <property type="match status" value="2"/>
</dbReference>
<comment type="caution">
    <text evidence="4">The sequence shown here is derived from an EMBL/GenBank/DDBJ whole genome shotgun (WGS) entry which is preliminary data.</text>
</comment>
<keyword evidence="1 3" id="KW-0853">WD repeat</keyword>
<evidence type="ECO:0000256" key="1">
    <source>
        <dbReference type="ARBA" id="ARBA00022574"/>
    </source>
</evidence>
<keyword evidence="5" id="KW-1185">Reference proteome</keyword>
<dbReference type="PANTHER" id="PTHR22838">
    <property type="entry name" value="WD REPEAT PROTEIN 26-RELATED"/>
    <property type="match status" value="1"/>
</dbReference>
<dbReference type="VEuPathDB" id="PiroplasmaDB:BOVATA_030970"/>
<dbReference type="AlphaFoldDB" id="A0A2H6KF56"/>
<dbReference type="InterPro" id="IPR051350">
    <property type="entry name" value="WD_repeat-ST_regulator"/>
</dbReference>
<gene>
    <name evidence="4" type="ORF">BOVATA_030970</name>
</gene>
<dbReference type="Proteomes" id="UP000236319">
    <property type="component" value="Unassembled WGS sequence"/>
</dbReference>
<dbReference type="PANTHER" id="PTHR22838:SF0">
    <property type="entry name" value="WD REPEAT-CONTAINING PROTEIN 26"/>
    <property type="match status" value="1"/>
</dbReference>
<dbReference type="RefSeq" id="XP_028867847.1">
    <property type="nucleotide sequence ID" value="XM_029012014.1"/>
</dbReference>
<feature type="repeat" description="WD" evidence="3">
    <location>
        <begin position="224"/>
        <end position="256"/>
    </location>
</feature>
<sequence length="549" mass="61354">MTTSGDTSVWEGFPKSQLLRTVMQLLLDMGYSDTVKTLERESSCTYQCPRVTELEEAVRAGNMKSARNILSQLKLPPEIRMACSFLCSQQDFAMALHRQDFDEALRVLRDDLCPSAFDEDTQRRVQTCASLLAYPSPEEALRSEIRWEASNSLGDLWMRLQHLISPELCVPPNRLLTLLRQAVELQELYCPHHAISVDDPAPPSLYEDHACVEVAPPSQCITRLEGHTDEVWDVALSPNGRYILTGGKDESVILWNASEPFERIHQWNDHQAVVNGVCWSSDSELCASIDKDGVILLWSPQYAWCIGGVEPSDGVQQCACWIPGRHAFLASSVERQVVLYEVEKPSTTASASTADSCASGESSMESSDSTELRYTVRAARRCRVDCRIRTIAVNKDGTLAIGASPDRLTHIIDISTLRELPPLPEHANVTVVVCSALYNQVLLSVAGRYPVMRLWDIDERRVIQTYRGHREDRFILRCAFGGPDERFVVNGSEDAQIYIWNKLFGTLVAVLQAHSSTVNAIAWSTRPGGYLFSVSDDHTVAVWNPLPKI</sequence>
<dbReference type="InterPro" id="IPR015943">
    <property type="entry name" value="WD40/YVTN_repeat-like_dom_sf"/>
</dbReference>
<proteinExistence type="predicted"/>
<feature type="repeat" description="WD" evidence="3">
    <location>
        <begin position="511"/>
        <end position="544"/>
    </location>
</feature>
<dbReference type="PROSITE" id="PS50896">
    <property type="entry name" value="LISH"/>
    <property type="match status" value="1"/>
</dbReference>
<dbReference type="OrthoDB" id="972532at2759"/>
<dbReference type="EMBL" id="BDSA01000003">
    <property type="protein sequence ID" value="GBE61604.1"/>
    <property type="molecule type" value="Genomic_DNA"/>
</dbReference>
<keyword evidence="2" id="KW-0677">Repeat</keyword>
<organism evidence="4 5">
    <name type="scientific">Babesia ovata</name>
    <dbReference type="NCBI Taxonomy" id="189622"/>
    <lineage>
        <taxon>Eukaryota</taxon>
        <taxon>Sar</taxon>
        <taxon>Alveolata</taxon>
        <taxon>Apicomplexa</taxon>
        <taxon>Aconoidasida</taxon>
        <taxon>Piroplasmida</taxon>
        <taxon>Babesiidae</taxon>
        <taxon>Babesia</taxon>
    </lineage>
</organism>
<evidence type="ECO:0000256" key="2">
    <source>
        <dbReference type="ARBA" id="ARBA00022737"/>
    </source>
</evidence>
<accession>A0A2H6KF56</accession>
<dbReference type="SUPFAM" id="SSF50978">
    <property type="entry name" value="WD40 repeat-like"/>
    <property type="match status" value="1"/>
</dbReference>
<evidence type="ECO:0000256" key="3">
    <source>
        <dbReference type="PROSITE-ProRule" id="PRU00221"/>
    </source>
</evidence>
<dbReference type="SMART" id="SM00320">
    <property type="entry name" value="WD40"/>
    <property type="match status" value="5"/>
</dbReference>
<evidence type="ECO:0000313" key="4">
    <source>
        <dbReference type="EMBL" id="GBE61604.1"/>
    </source>
</evidence>
<protein>
    <submittedName>
        <fullName evidence="4">WD G-beta repeat containing protein</fullName>
    </submittedName>
</protein>
<name>A0A2H6KF56_9APIC</name>
<dbReference type="CDD" id="cd00200">
    <property type="entry name" value="WD40"/>
    <property type="match status" value="1"/>
</dbReference>
<dbReference type="InterPro" id="IPR001680">
    <property type="entry name" value="WD40_rpt"/>
</dbReference>
<dbReference type="PROSITE" id="PS50294">
    <property type="entry name" value="WD_REPEATS_REGION"/>
    <property type="match status" value="2"/>
</dbReference>
<feature type="repeat" description="WD" evidence="3">
    <location>
        <begin position="267"/>
        <end position="299"/>
    </location>
</feature>
<evidence type="ECO:0000313" key="5">
    <source>
        <dbReference type="Proteomes" id="UP000236319"/>
    </source>
</evidence>